<feature type="chain" id="PRO_5039637436" evidence="3">
    <location>
        <begin position="27"/>
        <end position="700"/>
    </location>
</feature>
<dbReference type="Proteomes" id="UP000823842">
    <property type="component" value="Unassembled WGS sequence"/>
</dbReference>
<feature type="signal peptide" evidence="3">
    <location>
        <begin position="1"/>
        <end position="26"/>
    </location>
</feature>
<organism evidence="4 5">
    <name type="scientific">Candidatus Blautia faecavium</name>
    <dbReference type="NCBI Taxonomy" id="2838487"/>
    <lineage>
        <taxon>Bacteria</taxon>
        <taxon>Bacillati</taxon>
        <taxon>Bacillota</taxon>
        <taxon>Clostridia</taxon>
        <taxon>Lachnospirales</taxon>
        <taxon>Lachnospiraceae</taxon>
        <taxon>Blautia</taxon>
    </lineage>
</organism>
<dbReference type="InterPro" id="IPR011050">
    <property type="entry name" value="Pectin_lyase_fold/virulence"/>
</dbReference>
<evidence type="ECO:0000256" key="2">
    <source>
        <dbReference type="SAM" id="Phobius"/>
    </source>
</evidence>
<feature type="compositionally biased region" description="Low complexity" evidence="1">
    <location>
        <begin position="68"/>
        <end position="88"/>
    </location>
</feature>
<reference evidence="4" key="2">
    <citation type="submission" date="2021-04" db="EMBL/GenBank/DDBJ databases">
        <authorList>
            <person name="Gilroy R."/>
        </authorList>
    </citation>
    <scope>NUCLEOTIDE SEQUENCE</scope>
    <source>
        <strain evidence="4">ChiSjej1B19-5720</strain>
    </source>
</reference>
<gene>
    <name evidence="4" type="ORF">IAA06_04190</name>
</gene>
<evidence type="ECO:0000313" key="5">
    <source>
        <dbReference type="Proteomes" id="UP000823842"/>
    </source>
</evidence>
<keyword evidence="2" id="KW-0812">Transmembrane</keyword>
<proteinExistence type="predicted"/>
<protein>
    <submittedName>
        <fullName evidence="4">Uncharacterized protein</fullName>
    </submittedName>
</protein>
<evidence type="ECO:0000256" key="1">
    <source>
        <dbReference type="SAM" id="MobiDB-lite"/>
    </source>
</evidence>
<feature type="compositionally biased region" description="Polar residues" evidence="1">
    <location>
        <begin position="35"/>
        <end position="49"/>
    </location>
</feature>
<sequence>MRKKQLFALLLAGALTVSMAPATAFAAEDPAAQTIEGQTEESTQQPESGTETAPVTETPQEPTPQPTEPAAETPTEAPAETPADTPSETPQPSPDTQPEEGNAQIEQTQSEETTPTPEANEGSGSIIVGETPYDTLNEAVTAVTGSAEEPAEILLSGDVEISETVSITEGKFVIITAASENTNIKRASGFTGEMFRVEGGNFQLGGSIESEGEQEAVTGTLTVDGSIDDSDTGLADGSIVAVTGGTFALSDGVTLTGNVIEGNGGAVLNTGGNVALYGGTITGNQAGNGGGVYSDSTIAVRGTVNVSDNTKYGDVAANNIVLSGSAAVNVTGAVTGSAIGILCENGTAGTQVITLAEGVTDVTLADVVAAFTYNGSGFTLGSDGTLVSAVSTTPTPTPEPLKLTGISMEWTGPTSARVTCVSNKDGWYYAGWVTRGSEAPVFDLEQDGVTVRANREFTIDLRDLDPDSAIDVYVRVKDTDNNLSKKMLFRLDESQRPSTSPTPTPPSRDPIIPSVTESVVTGLEKPLAFYPNVFYDFTVTGAGSDNTDPIQGDVRWVPLYWAMSTNPSMNNRHVSWRIGSESGISAAGTYNIYIFFQKYEYDGTQWQATDVVEYATYQFRSQAITITASPTPTATIVGYDENGNPIYSNNTVDGTVTGATSTTESVSTADESPIGTMSMLAVASLLAGGYVIVRKRKKGM</sequence>
<dbReference type="AlphaFoldDB" id="A0A9D2RVS4"/>
<evidence type="ECO:0000313" key="4">
    <source>
        <dbReference type="EMBL" id="HJB27976.1"/>
    </source>
</evidence>
<accession>A0A9D2RVS4</accession>
<keyword evidence="2" id="KW-1133">Transmembrane helix</keyword>
<feature type="compositionally biased region" description="Low complexity" evidence="1">
    <location>
        <begin position="106"/>
        <end position="118"/>
    </location>
</feature>
<feature type="region of interest" description="Disordered" evidence="1">
    <location>
        <begin position="28"/>
        <end position="129"/>
    </location>
</feature>
<evidence type="ECO:0000256" key="3">
    <source>
        <dbReference type="SAM" id="SignalP"/>
    </source>
</evidence>
<feature type="compositionally biased region" description="Low complexity" evidence="1">
    <location>
        <begin position="50"/>
        <end position="60"/>
    </location>
</feature>
<keyword evidence="3" id="KW-0732">Signal</keyword>
<dbReference type="EMBL" id="DWYZ01000086">
    <property type="protein sequence ID" value="HJB27976.1"/>
    <property type="molecule type" value="Genomic_DNA"/>
</dbReference>
<reference evidence="4" key="1">
    <citation type="journal article" date="2021" name="PeerJ">
        <title>Extensive microbial diversity within the chicken gut microbiome revealed by metagenomics and culture.</title>
        <authorList>
            <person name="Gilroy R."/>
            <person name="Ravi A."/>
            <person name="Getino M."/>
            <person name="Pursley I."/>
            <person name="Horton D.L."/>
            <person name="Alikhan N.F."/>
            <person name="Baker D."/>
            <person name="Gharbi K."/>
            <person name="Hall N."/>
            <person name="Watson M."/>
            <person name="Adriaenssens E.M."/>
            <person name="Foster-Nyarko E."/>
            <person name="Jarju S."/>
            <person name="Secka A."/>
            <person name="Antonio M."/>
            <person name="Oren A."/>
            <person name="Chaudhuri R.R."/>
            <person name="La Ragione R."/>
            <person name="Hildebrand F."/>
            <person name="Pallen M.J."/>
        </authorList>
    </citation>
    <scope>NUCLEOTIDE SEQUENCE</scope>
    <source>
        <strain evidence="4">ChiSjej1B19-5720</strain>
    </source>
</reference>
<name>A0A9D2RVS4_9FIRM</name>
<feature type="transmembrane region" description="Helical" evidence="2">
    <location>
        <begin position="674"/>
        <end position="693"/>
    </location>
</feature>
<keyword evidence="2" id="KW-0472">Membrane</keyword>
<feature type="region of interest" description="Disordered" evidence="1">
    <location>
        <begin position="491"/>
        <end position="512"/>
    </location>
</feature>
<comment type="caution">
    <text evidence="4">The sequence shown here is derived from an EMBL/GenBank/DDBJ whole genome shotgun (WGS) entry which is preliminary data.</text>
</comment>
<dbReference type="SUPFAM" id="SSF51126">
    <property type="entry name" value="Pectin lyase-like"/>
    <property type="match status" value="1"/>
</dbReference>